<evidence type="ECO:0000259" key="7">
    <source>
        <dbReference type="Pfam" id="PF13462"/>
    </source>
</evidence>
<dbReference type="EMBL" id="BONY01000041">
    <property type="protein sequence ID" value="GIH07881.1"/>
    <property type="molecule type" value="Genomic_DNA"/>
</dbReference>
<dbReference type="CDD" id="cd02972">
    <property type="entry name" value="DsbA_family"/>
    <property type="match status" value="1"/>
</dbReference>
<evidence type="ECO:0000256" key="3">
    <source>
        <dbReference type="ARBA" id="ARBA00023002"/>
    </source>
</evidence>
<dbReference type="InterPro" id="IPR012336">
    <property type="entry name" value="Thioredoxin-like_fold"/>
</dbReference>
<feature type="region of interest" description="Disordered" evidence="6">
    <location>
        <begin position="1"/>
        <end position="21"/>
    </location>
</feature>
<keyword evidence="4" id="KW-1015">Disulfide bond</keyword>
<keyword evidence="9" id="KW-1185">Reference proteome</keyword>
<dbReference type="Proteomes" id="UP000612899">
    <property type="component" value="Unassembled WGS sequence"/>
</dbReference>
<evidence type="ECO:0000256" key="5">
    <source>
        <dbReference type="ARBA" id="ARBA00023284"/>
    </source>
</evidence>
<proteinExistence type="inferred from homology"/>
<dbReference type="PANTHER" id="PTHR13887:SF14">
    <property type="entry name" value="DISULFIDE BOND FORMATION PROTEIN D"/>
    <property type="match status" value="1"/>
</dbReference>
<keyword evidence="3" id="KW-0560">Oxidoreductase</keyword>
<keyword evidence="2" id="KW-0732">Signal</keyword>
<dbReference type="RefSeq" id="WP_203911650.1">
    <property type="nucleotide sequence ID" value="NZ_BONY01000041.1"/>
</dbReference>
<feature type="domain" description="Thioredoxin-like fold" evidence="7">
    <location>
        <begin position="75"/>
        <end position="224"/>
    </location>
</feature>
<reference evidence="8" key="1">
    <citation type="submission" date="2021-01" db="EMBL/GenBank/DDBJ databases">
        <title>Whole genome shotgun sequence of Rhizocola hellebori NBRC 109834.</title>
        <authorList>
            <person name="Komaki H."/>
            <person name="Tamura T."/>
        </authorList>
    </citation>
    <scope>NUCLEOTIDE SEQUENCE</scope>
    <source>
        <strain evidence="8">NBRC 109834</strain>
    </source>
</reference>
<dbReference type="Gene3D" id="3.40.30.10">
    <property type="entry name" value="Glutaredoxin"/>
    <property type="match status" value="1"/>
</dbReference>
<evidence type="ECO:0000256" key="2">
    <source>
        <dbReference type="ARBA" id="ARBA00022729"/>
    </source>
</evidence>
<evidence type="ECO:0000313" key="8">
    <source>
        <dbReference type="EMBL" id="GIH07881.1"/>
    </source>
</evidence>
<evidence type="ECO:0000256" key="6">
    <source>
        <dbReference type="SAM" id="MobiDB-lite"/>
    </source>
</evidence>
<keyword evidence="5" id="KW-0676">Redox-active center</keyword>
<dbReference type="SUPFAM" id="SSF52833">
    <property type="entry name" value="Thioredoxin-like"/>
    <property type="match status" value="1"/>
</dbReference>
<comment type="similarity">
    <text evidence="1">Belongs to the thioredoxin family. DsbA subfamily.</text>
</comment>
<evidence type="ECO:0000313" key="9">
    <source>
        <dbReference type="Proteomes" id="UP000612899"/>
    </source>
</evidence>
<dbReference type="AlphaFoldDB" id="A0A8J3QEK9"/>
<dbReference type="Pfam" id="PF13462">
    <property type="entry name" value="Thioredoxin_4"/>
    <property type="match status" value="1"/>
</dbReference>
<accession>A0A8J3QEK9</accession>
<evidence type="ECO:0000256" key="4">
    <source>
        <dbReference type="ARBA" id="ARBA00023157"/>
    </source>
</evidence>
<gene>
    <name evidence="8" type="ORF">Rhe02_59480</name>
</gene>
<name>A0A8J3QEK9_9ACTN</name>
<dbReference type="InterPro" id="IPR036249">
    <property type="entry name" value="Thioredoxin-like_sf"/>
</dbReference>
<evidence type="ECO:0000256" key="1">
    <source>
        <dbReference type="ARBA" id="ARBA00005791"/>
    </source>
</evidence>
<dbReference type="GO" id="GO:0016491">
    <property type="term" value="F:oxidoreductase activity"/>
    <property type="evidence" value="ECO:0007669"/>
    <property type="project" value="UniProtKB-KW"/>
</dbReference>
<comment type="caution">
    <text evidence="8">The sequence shown here is derived from an EMBL/GenBank/DDBJ whole genome shotgun (WGS) entry which is preliminary data.</text>
</comment>
<protein>
    <recommendedName>
        <fullName evidence="7">Thioredoxin-like fold domain-containing protein</fullName>
    </recommendedName>
</protein>
<dbReference type="PANTHER" id="PTHR13887">
    <property type="entry name" value="GLUTATHIONE S-TRANSFERASE KAPPA"/>
    <property type="match status" value="1"/>
</dbReference>
<organism evidence="8 9">
    <name type="scientific">Rhizocola hellebori</name>
    <dbReference type="NCBI Taxonomy" id="1392758"/>
    <lineage>
        <taxon>Bacteria</taxon>
        <taxon>Bacillati</taxon>
        <taxon>Actinomycetota</taxon>
        <taxon>Actinomycetes</taxon>
        <taxon>Micromonosporales</taxon>
        <taxon>Micromonosporaceae</taxon>
        <taxon>Rhizocola</taxon>
    </lineage>
</organism>
<sequence>MSKRGNQRMATRLIRQQKAKEARRNRSIRVSAITAGVLLLVSVGAYAVYANTKDTAHNVPQSTNASGTGIVAGSGPIKVDVYQDYLCPSCRAFHSAAQERLQKMVQDNQITLATFPIAILDRLSTNRYSTRSAAAAGCAADGGKFAQFSDALYAKQPAEGGAGYTDAELVAMGRSAGLGDAFASCVNDGTYASWPSFATDESSRRGVTGTPTIFVNNQKVTPAQGQTITDAVFNAIAAQS</sequence>